<evidence type="ECO:0000313" key="2">
    <source>
        <dbReference type="Proteomes" id="UP000002318"/>
    </source>
</evidence>
<dbReference type="KEGG" id="ssm:Spirs_1092"/>
<dbReference type="HOGENOM" id="CLU_092805_0_0_12"/>
<organism evidence="1 2">
    <name type="scientific">Sediminispirochaeta smaragdinae (strain DSM 11293 / JCM 15392 / SEBR 4228)</name>
    <name type="common">Spirochaeta smaragdinae</name>
    <dbReference type="NCBI Taxonomy" id="573413"/>
    <lineage>
        <taxon>Bacteria</taxon>
        <taxon>Pseudomonadati</taxon>
        <taxon>Spirochaetota</taxon>
        <taxon>Spirochaetia</taxon>
        <taxon>Spirochaetales</taxon>
        <taxon>Spirochaetaceae</taxon>
        <taxon>Sediminispirochaeta</taxon>
    </lineage>
</organism>
<sequence>MANYYYLTVYPMEALIVSELDPEQFASYMANGTRKGSAEDLMFIEVRENFSDVFDWEYARQRCVPHSDGRAKNSVYLGVYRILEHASLDVLGDLYLVTRDGRSLRIAKEAYTEPRLWKGFALYKELCPVSPLVVSALNPKHFGQYMTSPKNKVMIPTLVYASLKVIDLEDRENTGNVGGLYDHNIEHLKSCINDLTSGKGKMTKVVDRSYSAVFSYQVIREGIYVASNEEVVFYPMPDRETLKQQHYDWARSALIF</sequence>
<dbReference type="AlphaFoldDB" id="E1R0X4"/>
<keyword evidence="2" id="KW-1185">Reference proteome</keyword>
<dbReference type="EMBL" id="CP002116">
    <property type="protein sequence ID" value="ADK80223.1"/>
    <property type="molecule type" value="Genomic_DNA"/>
</dbReference>
<reference evidence="1 2" key="1">
    <citation type="journal article" date="2010" name="Stand. Genomic Sci.">
        <title>Complete genome sequence of Spirochaeta smaragdinae type strain (SEBR 4228).</title>
        <authorList>
            <person name="Mavromatis K."/>
            <person name="Yasawong M."/>
            <person name="Chertkov O."/>
            <person name="Lapidus A."/>
            <person name="Lucas S."/>
            <person name="Nolan M."/>
            <person name="Del Rio T.G."/>
            <person name="Tice H."/>
            <person name="Cheng J.F."/>
            <person name="Pitluck S."/>
            <person name="Liolios K."/>
            <person name="Ivanova N."/>
            <person name="Tapia R."/>
            <person name="Han C."/>
            <person name="Bruce D."/>
            <person name="Goodwin L."/>
            <person name="Pati A."/>
            <person name="Chen A."/>
            <person name="Palaniappan K."/>
            <person name="Land M."/>
            <person name="Hauser L."/>
            <person name="Chang Y.J."/>
            <person name="Jeffries C.D."/>
            <person name="Detter J.C."/>
            <person name="Rohde M."/>
            <person name="Brambilla E."/>
            <person name="Spring S."/>
            <person name="Goker M."/>
            <person name="Sikorski J."/>
            <person name="Woyke T."/>
            <person name="Bristow J."/>
            <person name="Eisen J.A."/>
            <person name="Markowitz V."/>
            <person name="Hugenholtz P."/>
            <person name="Klenk H.P."/>
            <person name="Kyrpides N.C."/>
        </authorList>
    </citation>
    <scope>NUCLEOTIDE SEQUENCE [LARGE SCALE GENOMIC DNA]</scope>
    <source>
        <strain evidence="2">DSM 11293 / JCM 15392 / SEBR 4228</strain>
    </source>
</reference>
<protein>
    <submittedName>
        <fullName evidence="1">Uncharacterized protein</fullName>
    </submittedName>
</protein>
<dbReference type="Proteomes" id="UP000002318">
    <property type="component" value="Chromosome"/>
</dbReference>
<dbReference type="eggNOG" id="ENOG502Z9NN">
    <property type="taxonomic scope" value="Bacteria"/>
</dbReference>
<evidence type="ECO:0000313" key="1">
    <source>
        <dbReference type="EMBL" id="ADK80223.1"/>
    </source>
</evidence>
<dbReference type="RefSeq" id="WP_013253687.1">
    <property type="nucleotide sequence ID" value="NC_014364.1"/>
</dbReference>
<proteinExistence type="predicted"/>
<accession>E1R0X4</accession>
<dbReference type="OrthoDB" id="1118320at2"/>
<gene>
    <name evidence="1" type="ordered locus">Spirs_1092</name>
</gene>
<name>E1R0X4_SEDSS</name>